<evidence type="ECO:0000256" key="3">
    <source>
        <dbReference type="PIRSR" id="PIRSR000137-2"/>
    </source>
</evidence>
<feature type="active site" description="Proton donor" evidence="2">
    <location>
        <position position="603"/>
    </location>
</feature>
<keyword evidence="3" id="KW-0285">Flavoprotein</keyword>
<feature type="binding site" evidence="3">
    <location>
        <position position="289"/>
    </location>
    <ligand>
        <name>FAD</name>
        <dbReference type="ChEBI" id="CHEBI:57692"/>
    </ligand>
</feature>
<evidence type="ECO:0000313" key="6">
    <source>
        <dbReference type="EMBL" id="PGH01632.1"/>
    </source>
</evidence>
<feature type="binding site" evidence="3">
    <location>
        <position position="124"/>
    </location>
    <ligand>
        <name>FAD</name>
        <dbReference type="ChEBI" id="CHEBI:57692"/>
    </ligand>
</feature>
<evidence type="ECO:0000259" key="5">
    <source>
        <dbReference type="PROSITE" id="PS00624"/>
    </source>
</evidence>
<organism evidence="6 7">
    <name type="scientific">Polytolypa hystricis (strain UAMH7299)</name>
    <dbReference type="NCBI Taxonomy" id="1447883"/>
    <lineage>
        <taxon>Eukaryota</taxon>
        <taxon>Fungi</taxon>
        <taxon>Dikarya</taxon>
        <taxon>Ascomycota</taxon>
        <taxon>Pezizomycotina</taxon>
        <taxon>Eurotiomycetes</taxon>
        <taxon>Eurotiomycetidae</taxon>
        <taxon>Onygenales</taxon>
        <taxon>Onygenales incertae sedis</taxon>
        <taxon>Polytolypa</taxon>
    </lineage>
</organism>
<feature type="chain" id="PRO_5012767206" description="Glucose-methanol-choline oxidoreductase N-terminal domain-containing protein" evidence="4">
    <location>
        <begin position="20"/>
        <end position="669"/>
    </location>
</feature>
<dbReference type="Gene3D" id="3.30.560.10">
    <property type="entry name" value="Glucose Oxidase, domain 3"/>
    <property type="match status" value="1"/>
</dbReference>
<accession>A0A2B7WYQ8</accession>
<reference evidence="6 7" key="1">
    <citation type="submission" date="2017-10" db="EMBL/GenBank/DDBJ databases">
        <title>Comparative genomics in systemic dimorphic fungi from Ajellomycetaceae.</title>
        <authorList>
            <person name="Munoz J.F."/>
            <person name="Mcewen J.G."/>
            <person name="Clay O.K."/>
            <person name="Cuomo C.A."/>
        </authorList>
    </citation>
    <scope>NUCLEOTIDE SEQUENCE [LARGE SCALE GENOMIC DNA]</scope>
    <source>
        <strain evidence="6 7">UAMH7299</strain>
    </source>
</reference>
<dbReference type="InterPro" id="IPR012132">
    <property type="entry name" value="GMC_OxRdtase"/>
</dbReference>
<keyword evidence="3" id="KW-0274">FAD</keyword>
<keyword evidence="4" id="KW-0732">Signal</keyword>
<feature type="active site" description="Proton acceptor" evidence="2">
    <location>
        <position position="646"/>
    </location>
</feature>
<proteinExistence type="inferred from homology"/>
<dbReference type="AlphaFoldDB" id="A0A2B7WYQ8"/>
<evidence type="ECO:0000256" key="1">
    <source>
        <dbReference type="ARBA" id="ARBA00010790"/>
    </source>
</evidence>
<comment type="cofactor">
    <cofactor evidence="3">
        <name>FAD</name>
        <dbReference type="ChEBI" id="CHEBI:57692"/>
    </cofactor>
</comment>
<evidence type="ECO:0000256" key="4">
    <source>
        <dbReference type="SAM" id="SignalP"/>
    </source>
</evidence>
<sequence>MACKALTFTLLLSLNLATAIPLRARHATLKGRGDLLDEYDFIVVGAGTAGLTVADRLSENGEFSVLVVEYGYLDHSPSITHVGGPRDLDAPADEYLAATRMYNISSVPQPGLKNTRKPAFCGAVVGESSAVNGMVFDRGSAEDYDAMLWSTSTTDDEGDAAYAETWGWDNIIPYFKKSVTFHPPPEKLAEEFEMTWDEDAAYGGSTPIHSSFAPFQWGTTRVQFEAFKAIPGVEAPVEGAGGRAVGVFWIPNSINPATRTRSYSMLGHYENEGGPESRENFHLLPGNRVTQIVLGENDEDQDELEDRPLAAQSVIIKPRDGPLPDTPLEIKARREVVVSAGTFHTPQVLQRSGIGPRAVLEAAGVEVQVELSGVGLNLQDHPNIATSYRYETDVWPNPSTLASNQTFASEALELWRANKTGPHSAYVNSGAFLPLSVYSKKSEEIISAILEQDPVEYLPEVYEKEQHEGYKAQLKALIKQFKGTDSAILELPFSGQAGLNIVHLKQLSRGTVLLNKDDDWDGRGDVEPDVDYRTFSNPIDEDFVVEMLKFTRHYHETEVMAQLGPVETAPGPNLVPFETEDSTEMEEAAKEWIRGRMSPSTGHPVGTAAMAPLELGGVVGPDLRVHKVGKLSVVDNSIMTLVPGTHTSSSAYMIGEKAADLILDRFPIR</sequence>
<dbReference type="InterPro" id="IPR036188">
    <property type="entry name" value="FAD/NAD-bd_sf"/>
</dbReference>
<dbReference type="PROSITE" id="PS00624">
    <property type="entry name" value="GMC_OXRED_2"/>
    <property type="match status" value="1"/>
</dbReference>
<dbReference type="SUPFAM" id="SSF54373">
    <property type="entry name" value="FAD-linked reductases, C-terminal domain"/>
    <property type="match status" value="1"/>
</dbReference>
<dbReference type="InterPro" id="IPR000172">
    <property type="entry name" value="GMC_OxRdtase_N"/>
</dbReference>
<dbReference type="Gene3D" id="3.50.50.60">
    <property type="entry name" value="FAD/NAD(P)-binding domain"/>
    <property type="match status" value="1"/>
</dbReference>
<comment type="caution">
    <text evidence="6">The sequence shown here is derived from an EMBL/GenBank/DDBJ whole genome shotgun (WGS) entry which is preliminary data.</text>
</comment>
<keyword evidence="7" id="KW-1185">Reference proteome</keyword>
<name>A0A2B7WYQ8_POLH7</name>
<dbReference type="Proteomes" id="UP000224634">
    <property type="component" value="Unassembled WGS sequence"/>
</dbReference>
<dbReference type="EMBL" id="PDNA01000234">
    <property type="protein sequence ID" value="PGH01632.1"/>
    <property type="molecule type" value="Genomic_DNA"/>
</dbReference>
<dbReference type="PIRSF" id="PIRSF000137">
    <property type="entry name" value="Alcohol_oxidase"/>
    <property type="match status" value="1"/>
</dbReference>
<dbReference type="PANTHER" id="PTHR11552">
    <property type="entry name" value="GLUCOSE-METHANOL-CHOLINE GMC OXIDOREDUCTASE"/>
    <property type="match status" value="1"/>
</dbReference>
<feature type="binding site" evidence="3">
    <location>
        <begin position="132"/>
        <end position="135"/>
    </location>
    <ligand>
        <name>FAD</name>
        <dbReference type="ChEBI" id="CHEBI:57692"/>
    </ligand>
</feature>
<protein>
    <recommendedName>
        <fullName evidence="5">Glucose-methanol-choline oxidoreductase N-terminal domain-containing protein</fullName>
    </recommendedName>
</protein>
<dbReference type="PANTHER" id="PTHR11552:SF115">
    <property type="entry name" value="DEHYDROGENASE XPTC-RELATED"/>
    <property type="match status" value="1"/>
</dbReference>
<feature type="domain" description="Glucose-methanol-choline oxidoreductase N-terminal" evidence="5">
    <location>
        <begin position="341"/>
        <end position="355"/>
    </location>
</feature>
<dbReference type="Pfam" id="PF05199">
    <property type="entry name" value="GMC_oxred_C"/>
    <property type="match status" value="1"/>
</dbReference>
<evidence type="ECO:0000313" key="7">
    <source>
        <dbReference type="Proteomes" id="UP000224634"/>
    </source>
</evidence>
<dbReference type="Pfam" id="PF00732">
    <property type="entry name" value="GMC_oxred_N"/>
    <property type="match status" value="1"/>
</dbReference>
<dbReference type="SUPFAM" id="SSF51905">
    <property type="entry name" value="FAD/NAD(P)-binding domain"/>
    <property type="match status" value="1"/>
</dbReference>
<gene>
    <name evidence="6" type="ORF">AJ80_08978</name>
</gene>
<dbReference type="GO" id="GO:0016614">
    <property type="term" value="F:oxidoreductase activity, acting on CH-OH group of donors"/>
    <property type="evidence" value="ECO:0007669"/>
    <property type="project" value="InterPro"/>
</dbReference>
<dbReference type="GO" id="GO:0044550">
    <property type="term" value="P:secondary metabolite biosynthetic process"/>
    <property type="evidence" value="ECO:0007669"/>
    <property type="project" value="TreeGrafter"/>
</dbReference>
<dbReference type="GO" id="GO:0050660">
    <property type="term" value="F:flavin adenine dinucleotide binding"/>
    <property type="evidence" value="ECO:0007669"/>
    <property type="project" value="InterPro"/>
</dbReference>
<evidence type="ECO:0000256" key="2">
    <source>
        <dbReference type="PIRSR" id="PIRSR000137-1"/>
    </source>
</evidence>
<dbReference type="InterPro" id="IPR007867">
    <property type="entry name" value="GMC_OxRtase_C"/>
</dbReference>
<feature type="signal peptide" evidence="4">
    <location>
        <begin position="1"/>
        <end position="19"/>
    </location>
</feature>
<comment type="similarity">
    <text evidence="1">Belongs to the GMC oxidoreductase family.</text>
</comment>
<dbReference type="STRING" id="1447883.A0A2B7WYQ8"/>
<dbReference type="OrthoDB" id="269227at2759"/>